<feature type="binding site" evidence="7">
    <location>
        <position position="128"/>
    </location>
    <ligand>
        <name>Zn(2+)</name>
        <dbReference type="ChEBI" id="CHEBI:29105"/>
        <label>2</label>
    </ligand>
</feature>
<keyword evidence="9" id="KW-1185">Reference proteome</keyword>
<dbReference type="PIRSF" id="PIRSF005457">
    <property type="entry name" value="Glx"/>
    <property type="match status" value="1"/>
</dbReference>
<dbReference type="Proteomes" id="UP000005615">
    <property type="component" value="Unassembled WGS sequence"/>
</dbReference>
<organism evidence="8 9">
    <name type="scientific">Aequoribacter fuscus</name>
    <dbReference type="NCBI Taxonomy" id="2518989"/>
    <lineage>
        <taxon>Bacteria</taxon>
        <taxon>Pseudomonadati</taxon>
        <taxon>Pseudomonadota</taxon>
        <taxon>Gammaproteobacteria</taxon>
        <taxon>Cellvibrionales</taxon>
        <taxon>Halieaceae</taxon>
        <taxon>Aequoribacter</taxon>
    </lineage>
</organism>
<dbReference type="UniPathway" id="UPA00619">
    <property type="reaction ID" value="UER00676"/>
</dbReference>
<reference evidence="8 9" key="1">
    <citation type="journal article" date="2011" name="J. Bacteriol.">
        <title>Genome sequence of strain IMCC3088, a proteorhodopsin-containing marine bacterium belonging to the OM60/NOR5 clade.</title>
        <authorList>
            <person name="Jang Y."/>
            <person name="Oh H.M."/>
            <person name="Kang I."/>
            <person name="Lee K."/>
            <person name="Yang S.J."/>
            <person name="Cho J.C."/>
        </authorList>
    </citation>
    <scope>NUCLEOTIDE SEQUENCE [LARGE SCALE GENOMIC DNA]</scope>
    <source>
        <strain evidence="8 9">IMCC3088</strain>
    </source>
</reference>
<evidence type="ECO:0000256" key="6">
    <source>
        <dbReference type="ARBA" id="ARBA00022833"/>
    </source>
</evidence>
<comment type="subunit">
    <text evidence="7">Monomer.</text>
</comment>
<evidence type="ECO:0000256" key="5">
    <source>
        <dbReference type="ARBA" id="ARBA00022801"/>
    </source>
</evidence>
<name>F3L136_9GAMM</name>
<evidence type="ECO:0000256" key="3">
    <source>
        <dbReference type="ARBA" id="ARBA00006759"/>
    </source>
</evidence>
<evidence type="ECO:0000256" key="7">
    <source>
        <dbReference type="HAMAP-Rule" id="MF_01374"/>
    </source>
</evidence>
<evidence type="ECO:0000256" key="2">
    <source>
        <dbReference type="ARBA" id="ARBA00004963"/>
    </source>
</evidence>
<comment type="similarity">
    <text evidence="3 7">Belongs to the metallo-beta-lactamase superfamily. Glyoxalase II family.</text>
</comment>
<dbReference type="InterPro" id="IPR050110">
    <property type="entry name" value="Glyoxalase_II_hydrolase"/>
</dbReference>
<feature type="binding site" evidence="7">
    <location>
        <position position="58"/>
    </location>
    <ligand>
        <name>Zn(2+)</name>
        <dbReference type="ChEBI" id="CHEBI:29105"/>
        <label>2</label>
    </ligand>
</feature>
<comment type="pathway">
    <text evidence="2 7">Secondary metabolite metabolism; methylglyoxal degradation; (R)-lactate from methylglyoxal: step 2/2.</text>
</comment>
<dbReference type="OrthoDB" id="9802248at2"/>
<dbReference type="PANTHER" id="PTHR43705:SF1">
    <property type="entry name" value="HYDROXYACYLGLUTATHIONE HYDROLASE GLOB"/>
    <property type="match status" value="1"/>
</dbReference>
<sequence>MNIVPIPAFTDNYIWCLHLDSRRAIVVDPGDADAVHTYLSDNGLELAGILVTHHHFDHTGGIEALTNARSIPVIGPQNSPFDGLTQRVGDHSQLILESLDIHVLAVPGHTLDHIAYYLPEHKALFCGDTLFSGGCGRVFEGTFEQMRNSLASLRELPASTRVYCAHEYTAANLRFALAVDPANPALQARVAEVSRLRGLNEPTLPTTLEEECRSNPFLRWDAPAIIHSAQNKEPVHNADDVFRVIRQWKDAF</sequence>
<dbReference type="InterPro" id="IPR001279">
    <property type="entry name" value="Metallo-B-lactamas"/>
</dbReference>
<comment type="catalytic activity">
    <reaction evidence="1 7">
        <text>an S-(2-hydroxyacyl)glutathione + H2O = a 2-hydroxy carboxylate + glutathione + H(+)</text>
        <dbReference type="Rhea" id="RHEA:21864"/>
        <dbReference type="ChEBI" id="CHEBI:15377"/>
        <dbReference type="ChEBI" id="CHEBI:15378"/>
        <dbReference type="ChEBI" id="CHEBI:57925"/>
        <dbReference type="ChEBI" id="CHEBI:58896"/>
        <dbReference type="ChEBI" id="CHEBI:71261"/>
        <dbReference type="EC" id="3.1.2.6"/>
    </reaction>
</comment>
<comment type="caution">
    <text evidence="8">The sequence shown here is derived from an EMBL/GenBank/DDBJ whole genome shotgun (WGS) entry which is preliminary data.</text>
</comment>
<comment type="function">
    <text evidence="7">Thiolesterase that catalyzes the hydrolysis of S-D-lactoyl-glutathione to form glutathione and D-lactic acid.</text>
</comment>
<dbReference type="CDD" id="cd07723">
    <property type="entry name" value="hydroxyacylglutathione_hydrolase_MBL-fold"/>
    <property type="match status" value="1"/>
</dbReference>
<dbReference type="InterPro" id="IPR032282">
    <property type="entry name" value="HAGH_C"/>
</dbReference>
<keyword evidence="6 7" id="KW-0862">Zinc</keyword>
<comment type="cofactor">
    <cofactor evidence="7">
        <name>Zn(2+)</name>
        <dbReference type="ChEBI" id="CHEBI:29105"/>
    </cofactor>
    <text evidence="7">Binds 2 Zn(2+) ions per subunit.</text>
</comment>
<feature type="binding site" evidence="7">
    <location>
        <position position="57"/>
    </location>
    <ligand>
        <name>Zn(2+)</name>
        <dbReference type="ChEBI" id="CHEBI:29105"/>
        <label>2</label>
    </ligand>
</feature>
<dbReference type="InterPro" id="IPR035680">
    <property type="entry name" value="Clx_II_MBL"/>
</dbReference>
<feature type="binding site" evidence="7">
    <location>
        <position position="128"/>
    </location>
    <ligand>
        <name>Zn(2+)</name>
        <dbReference type="ChEBI" id="CHEBI:29105"/>
        <label>1</label>
    </ligand>
</feature>
<dbReference type="SMART" id="SM00849">
    <property type="entry name" value="Lactamase_B"/>
    <property type="match status" value="1"/>
</dbReference>
<dbReference type="Pfam" id="PF00753">
    <property type="entry name" value="Lactamase_B"/>
    <property type="match status" value="1"/>
</dbReference>
<feature type="binding site" evidence="7">
    <location>
        <position position="109"/>
    </location>
    <ligand>
        <name>Zn(2+)</name>
        <dbReference type="ChEBI" id="CHEBI:29105"/>
        <label>1</label>
    </ligand>
</feature>
<dbReference type="InterPro" id="IPR017782">
    <property type="entry name" value="Hydroxyacylglutathione_Hdrlase"/>
</dbReference>
<dbReference type="SUPFAM" id="SSF56281">
    <property type="entry name" value="Metallo-hydrolase/oxidoreductase"/>
    <property type="match status" value="1"/>
</dbReference>
<dbReference type="EC" id="3.1.2.6" evidence="7"/>
<keyword evidence="4 7" id="KW-0479">Metal-binding</keyword>
<dbReference type="GO" id="GO:0019243">
    <property type="term" value="P:methylglyoxal catabolic process to D-lactate via S-lactoyl-glutathione"/>
    <property type="evidence" value="ECO:0007669"/>
    <property type="project" value="UniProtKB-UniRule"/>
</dbReference>
<gene>
    <name evidence="7" type="primary">gloB</name>
    <name evidence="8" type="ORF">IMCC3088_1128</name>
</gene>
<dbReference type="RefSeq" id="WP_009575418.1">
    <property type="nucleotide sequence ID" value="NZ_AEIG01000026.1"/>
</dbReference>
<dbReference type="EMBL" id="AEIG01000026">
    <property type="protein sequence ID" value="EGG29981.1"/>
    <property type="molecule type" value="Genomic_DNA"/>
</dbReference>
<evidence type="ECO:0000256" key="1">
    <source>
        <dbReference type="ARBA" id="ARBA00001623"/>
    </source>
</evidence>
<feature type="binding site" evidence="7">
    <location>
        <position position="166"/>
    </location>
    <ligand>
        <name>Zn(2+)</name>
        <dbReference type="ChEBI" id="CHEBI:29105"/>
        <label>2</label>
    </ligand>
</feature>
<dbReference type="HAMAP" id="MF_01374">
    <property type="entry name" value="Glyoxalase_2"/>
    <property type="match status" value="1"/>
</dbReference>
<dbReference type="Gene3D" id="3.60.15.10">
    <property type="entry name" value="Ribonuclease Z/Hydroxyacylglutathione hydrolase-like"/>
    <property type="match status" value="1"/>
</dbReference>
<dbReference type="GO" id="GO:0046872">
    <property type="term" value="F:metal ion binding"/>
    <property type="evidence" value="ECO:0007669"/>
    <property type="project" value="UniProtKB-KW"/>
</dbReference>
<evidence type="ECO:0000313" key="9">
    <source>
        <dbReference type="Proteomes" id="UP000005615"/>
    </source>
</evidence>
<evidence type="ECO:0000256" key="4">
    <source>
        <dbReference type="ARBA" id="ARBA00022723"/>
    </source>
</evidence>
<accession>F3L136</accession>
<dbReference type="eggNOG" id="COG0491">
    <property type="taxonomic scope" value="Bacteria"/>
</dbReference>
<proteinExistence type="inferred from homology"/>
<dbReference type="AlphaFoldDB" id="F3L136"/>
<protein>
    <recommendedName>
        <fullName evidence="7">Hydroxyacylglutathione hydrolase</fullName>
        <ecNumber evidence="7">3.1.2.6</ecNumber>
    </recommendedName>
    <alternativeName>
        <fullName evidence="7">Glyoxalase II</fullName>
        <shortName evidence="7">Glx II</shortName>
    </alternativeName>
</protein>
<dbReference type="InterPro" id="IPR036866">
    <property type="entry name" value="RibonucZ/Hydroxyglut_hydro"/>
</dbReference>
<dbReference type="STRING" id="2518989.IMCC3088_1128"/>
<evidence type="ECO:0000313" key="8">
    <source>
        <dbReference type="EMBL" id="EGG29981.1"/>
    </source>
</evidence>
<dbReference type="NCBIfam" id="TIGR03413">
    <property type="entry name" value="GSH_gloB"/>
    <property type="match status" value="1"/>
</dbReference>
<dbReference type="Pfam" id="PF16123">
    <property type="entry name" value="HAGH_C"/>
    <property type="match status" value="1"/>
</dbReference>
<feature type="binding site" evidence="7">
    <location>
        <position position="55"/>
    </location>
    <ligand>
        <name>Zn(2+)</name>
        <dbReference type="ChEBI" id="CHEBI:29105"/>
        <label>1</label>
    </ligand>
</feature>
<feature type="binding site" evidence="7">
    <location>
        <position position="53"/>
    </location>
    <ligand>
        <name>Zn(2+)</name>
        <dbReference type="ChEBI" id="CHEBI:29105"/>
        <label>1</label>
    </ligand>
</feature>
<dbReference type="PANTHER" id="PTHR43705">
    <property type="entry name" value="HYDROXYACYLGLUTATHIONE HYDROLASE"/>
    <property type="match status" value="1"/>
</dbReference>
<dbReference type="GO" id="GO:0004416">
    <property type="term" value="F:hydroxyacylglutathione hydrolase activity"/>
    <property type="evidence" value="ECO:0007669"/>
    <property type="project" value="UniProtKB-UniRule"/>
</dbReference>
<keyword evidence="5 7" id="KW-0378">Hydrolase</keyword>